<proteinExistence type="predicted"/>
<evidence type="ECO:0000313" key="2">
    <source>
        <dbReference type="EMBL" id="MXP26446.1"/>
    </source>
</evidence>
<accession>A0A845AD31</accession>
<dbReference type="NCBIfam" id="TIGR04433">
    <property type="entry name" value="UrcA_uranyl"/>
    <property type="match status" value="1"/>
</dbReference>
<evidence type="ECO:0000313" key="3">
    <source>
        <dbReference type="Proteomes" id="UP000460561"/>
    </source>
</evidence>
<dbReference type="InterPro" id="IPR030972">
    <property type="entry name" value="UrcA_uranyl"/>
</dbReference>
<dbReference type="OrthoDB" id="7450905at2"/>
<dbReference type="EMBL" id="WTYQ01000003">
    <property type="protein sequence ID" value="MXP26446.1"/>
    <property type="molecule type" value="Genomic_DNA"/>
</dbReference>
<feature type="chain" id="PRO_5032823181" evidence="1">
    <location>
        <begin position="24"/>
        <end position="97"/>
    </location>
</feature>
<gene>
    <name evidence="2" type="ORF">GRI39_10390</name>
</gene>
<name>A0A845AD31_9SPHN</name>
<dbReference type="AlphaFoldDB" id="A0A845AD31"/>
<feature type="signal peptide" evidence="1">
    <location>
        <begin position="1"/>
        <end position="23"/>
    </location>
</feature>
<keyword evidence="3" id="KW-1185">Reference proteome</keyword>
<dbReference type="Proteomes" id="UP000460561">
    <property type="component" value="Unassembled WGS sequence"/>
</dbReference>
<reference evidence="2 3" key="1">
    <citation type="submission" date="2019-12" db="EMBL/GenBank/DDBJ databases">
        <title>Genomic-based taxomic classification of the family Erythrobacteraceae.</title>
        <authorList>
            <person name="Xu L."/>
        </authorList>
    </citation>
    <scope>NUCLEOTIDE SEQUENCE [LARGE SCALE GENOMIC DNA]</scope>
    <source>
        <strain evidence="2 3">DSM 18604</strain>
    </source>
</reference>
<comment type="caution">
    <text evidence="2">The sequence shown here is derived from an EMBL/GenBank/DDBJ whole genome shotgun (WGS) entry which is preliminary data.</text>
</comment>
<keyword evidence="1" id="KW-0732">Signal</keyword>
<organism evidence="2 3">
    <name type="scientific">Altericroceibacterium indicum</name>
    <dbReference type="NCBI Taxonomy" id="374177"/>
    <lineage>
        <taxon>Bacteria</taxon>
        <taxon>Pseudomonadati</taxon>
        <taxon>Pseudomonadota</taxon>
        <taxon>Alphaproteobacteria</taxon>
        <taxon>Sphingomonadales</taxon>
        <taxon>Erythrobacteraceae</taxon>
        <taxon>Altericroceibacterium</taxon>
    </lineage>
</organism>
<evidence type="ECO:0000256" key="1">
    <source>
        <dbReference type="SAM" id="SignalP"/>
    </source>
</evidence>
<sequence length="97" mass="10409">MKIHSLILAAAAAATVFATPAMARPAAFVKVTDLQLTTAEGQAELQKRLNKAAHKVCLYDSRGQLNTPAQESACFRQTRKDVQVLVAELTSKEKLGG</sequence>
<protein>
    <submittedName>
        <fullName evidence="2">UrcA family protein</fullName>
    </submittedName>
</protein>
<dbReference type="RefSeq" id="WP_160739619.1">
    <property type="nucleotide sequence ID" value="NZ_WTYQ01000003.1"/>
</dbReference>